<name>A0A6P3ZA45_ZIZJJ</name>
<gene>
    <name evidence="2" type="primary">LOC107411858</name>
</gene>
<dbReference type="Gene3D" id="2.60.40.150">
    <property type="entry name" value="C2 domain"/>
    <property type="match status" value="1"/>
</dbReference>
<keyword evidence="1" id="KW-1185">Reference proteome</keyword>
<proteinExistence type="predicted"/>
<dbReference type="InParanoid" id="A0A6P3ZA45"/>
<dbReference type="PANTHER" id="PTHR32246">
    <property type="entry name" value="INGRESSION PROTEIN FIC1"/>
    <property type="match status" value="1"/>
</dbReference>
<sequence>MEYRSLDINVTCLEGFQVKNLFFKRQKIYATVSIVGSSRTTQKTPVGKFAGSFQRWDYPMRFYIEESMLQENCLMLMIRLRSIRTLCRDKDVGEVYVPIKQLFLHNDHNSYFGYQVHTPSGKPKGRLHFSYKFSDTKRSSSLSTSKAVIENVNLTSPPPSSEMNGLWNLVR</sequence>
<dbReference type="KEGG" id="zju:107411858"/>
<dbReference type="AlphaFoldDB" id="A0A6P3ZA45"/>
<organism evidence="1 2">
    <name type="scientific">Ziziphus jujuba</name>
    <name type="common">Chinese jujube</name>
    <name type="synonym">Ziziphus sativa</name>
    <dbReference type="NCBI Taxonomy" id="326968"/>
    <lineage>
        <taxon>Eukaryota</taxon>
        <taxon>Viridiplantae</taxon>
        <taxon>Streptophyta</taxon>
        <taxon>Embryophyta</taxon>
        <taxon>Tracheophyta</taxon>
        <taxon>Spermatophyta</taxon>
        <taxon>Magnoliopsida</taxon>
        <taxon>eudicotyledons</taxon>
        <taxon>Gunneridae</taxon>
        <taxon>Pentapetalae</taxon>
        <taxon>rosids</taxon>
        <taxon>fabids</taxon>
        <taxon>Rosales</taxon>
        <taxon>Rhamnaceae</taxon>
        <taxon>Paliureae</taxon>
        <taxon>Ziziphus</taxon>
    </lineage>
</organism>
<dbReference type="RefSeq" id="XP_015875009.3">
    <property type="nucleotide sequence ID" value="XM_016019523.3"/>
</dbReference>
<dbReference type="PANTHER" id="PTHR32246:SF173">
    <property type="entry name" value="C2 DOMAIN-CONTAINING PROTEIN"/>
    <property type="match status" value="1"/>
</dbReference>
<evidence type="ECO:0000313" key="1">
    <source>
        <dbReference type="Proteomes" id="UP001652623"/>
    </source>
</evidence>
<dbReference type="CDD" id="cd04051">
    <property type="entry name" value="C2_SRC2_like"/>
    <property type="match status" value="1"/>
</dbReference>
<accession>A0A6P3ZA45</accession>
<dbReference type="Proteomes" id="UP001652623">
    <property type="component" value="Chromosome 10"/>
</dbReference>
<dbReference type="GeneID" id="107411858"/>
<dbReference type="InterPro" id="IPR035892">
    <property type="entry name" value="C2_domain_sf"/>
</dbReference>
<evidence type="ECO:0000313" key="2">
    <source>
        <dbReference type="RefSeq" id="XP_015875009.3"/>
    </source>
</evidence>
<reference evidence="2" key="1">
    <citation type="submission" date="2025-08" db="UniProtKB">
        <authorList>
            <consortium name="RefSeq"/>
        </authorList>
    </citation>
    <scope>IDENTIFICATION</scope>
    <source>
        <tissue evidence="2">Seedling</tissue>
    </source>
</reference>
<protein>
    <submittedName>
        <fullName evidence="2">Protein SRC2 homolog</fullName>
    </submittedName>
</protein>
<dbReference type="SUPFAM" id="SSF49562">
    <property type="entry name" value="C2 domain (Calcium/lipid-binding domain, CaLB)"/>
    <property type="match status" value="1"/>
</dbReference>
<dbReference type="InterPro" id="IPR044750">
    <property type="entry name" value="C2_SRC2/BAP"/>
</dbReference>